<feature type="transmembrane region" description="Helical" evidence="3">
    <location>
        <begin position="204"/>
        <end position="227"/>
    </location>
</feature>
<reference evidence="6" key="1">
    <citation type="submission" date="2022-03" db="EMBL/GenBank/DDBJ databases">
        <authorList>
            <person name="Martin C."/>
        </authorList>
    </citation>
    <scope>NUCLEOTIDE SEQUENCE</scope>
</reference>
<feature type="domain" description="P-type" evidence="5">
    <location>
        <begin position="22"/>
        <end position="63"/>
    </location>
</feature>
<dbReference type="EMBL" id="CAIIXF020000005">
    <property type="protein sequence ID" value="CAH1782471.1"/>
    <property type="molecule type" value="Genomic_DNA"/>
</dbReference>
<proteinExistence type="predicted"/>
<evidence type="ECO:0000256" key="1">
    <source>
        <dbReference type="PROSITE-ProRule" id="PRU00779"/>
    </source>
</evidence>
<comment type="caution">
    <text evidence="1">Lacks conserved residue(s) required for the propagation of feature annotation.</text>
</comment>
<evidence type="ECO:0000256" key="2">
    <source>
        <dbReference type="SAM" id="MobiDB-lite"/>
    </source>
</evidence>
<dbReference type="Proteomes" id="UP000749559">
    <property type="component" value="Unassembled WGS sequence"/>
</dbReference>
<protein>
    <recommendedName>
        <fullName evidence="5">P-type domain-containing protein</fullName>
    </recommendedName>
</protein>
<keyword evidence="7" id="KW-1185">Reference proteome</keyword>
<feature type="compositionally biased region" description="Low complexity" evidence="2">
    <location>
        <begin position="349"/>
        <end position="368"/>
    </location>
</feature>
<feature type="disulfide bond" evidence="1">
    <location>
        <begin position="24"/>
        <end position="50"/>
    </location>
</feature>
<dbReference type="AlphaFoldDB" id="A0A8S4NLL8"/>
<feature type="chain" id="PRO_5035785259" description="P-type domain-containing protein" evidence="4">
    <location>
        <begin position="18"/>
        <end position="419"/>
    </location>
</feature>
<comment type="caution">
    <text evidence="6">The sequence shown here is derived from an EMBL/GenBank/DDBJ whole genome shotgun (WGS) entry which is preliminary data.</text>
</comment>
<feature type="compositionally biased region" description="Polar residues" evidence="2">
    <location>
        <begin position="320"/>
        <end position="332"/>
    </location>
</feature>
<evidence type="ECO:0000259" key="5">
    <source>
        <dbReference type="PROSITE" id="PS51448"/>
    </source>
</evidence>
<evidence type="ECO:0000313" key="7">
    <source>
        <dbReference type="Proteomes" id="UP000749559"/>
    </source>
</evidence>
<organism evidence="6 7">
    <name type="scientific">Owenia fusiformis</name>
    <name type="common">Polychaete worm</name>
    <dbReference type="NCBI Taxonomy" id="6347"/>
    <lineage>
        <taxon>Eukaryota</taxon>
        <taxon>Metazoa</taxon>
        <taxon>Spiralia</taxon>
        <taxon>Lophotrochozoa</taxon>
        <taxon>Annelida</taxon>
        <taxon>Polychaeta</taxon>
        <taxon>Sedentaria</taxon>
        <taxon>Canalipalpata</taxon>
        <taxon>Sabellida</taxon>
        <taxon>Oweniida</taxon>
        <taxon>Oweniidae</taxon>
        <taxon>Owenia</taxon>
    </lineage>
</organism>
<evidence type="ECO:0000256" key="3">
    <source>
        <dbReference type="SAM" id="Phobius"/>
    </source>
</evidence>
<gene>
    <name evidence="6" type="ORF">OFUS_LOCUS8916</name>
</gene>
<name>A0A8S4NLL8_OWEFU</name>
<dbReference type="InterPro" id="IPR000519">
    <property type="entry name" value="P_trefoil_dom"/>
</dbReference>
<keyword evidence="3" id="KW-0472">Membrane</keyword>
<dbReference type="PROSITE" id="PS51448">
    <property type="entry name" value="P_TREFOIL_2"/>
    <property type="match status" value="1"/>
</dbReference>
<sequence>MWPLLVFLIGLNAAVISKHQDVQCQGSTTKLPCPYGSNISSSECEYYNCCYDNSSSPICYQRAPECVNLACGDNETTTIECPVDDMIRIARVGNAARTNCNGTDICLAYIRYPNNTKAKCNNKTKCALPNKTYENGQSERCTTYDERGKVVYIPTTSQFVCFRCYPIPTTTTSTTTTVLPTTISQTSSNSTVDVHGGSGLNIPLLLYIVVPAIVVVVVAFIMLGLWYKYRYKRNDKRYPPSSQELREIQLRPDILAANDDEHMQYEDVFVAERDNDRRTIDKVNLENDAKMQKMIELETLYAKPEKKPPPVPKKNFKRITPNTSASSTSDTDPISHYSLEKRVGENSTPYASSHVSISSSPPSLQQDSAPDEATKGYPEPVNAVAGEYDSLNLGTDKPPVRYDGRKRLYGYSKVKDTSM</sequence>
<feature type="signal peptide" evidence="4">
    <location>
        <begin position="1"/>
        <end position="17"/>
    </location>
</feature>
<feature type="region of interest" description="Disordered" evidence="2">
    <location>
        <begin position="300"/>
        <end position="380"/>
    </location>
</feature>
<keyword evidence="4" id="KW-0732">Signal</keyword>
<keyword evidence="1" id="KW-1015">Disulfide bond</keyword>
<dbReference type="InterPro" id="IPR017957">
    <property type="entry name" value="P_trefoil_CS"/>
</dbReference>
<keyword evidence="3" id="KW-0812">Transmembrane</keyword>
<keyword evidence="3" id="KW-1133">Transmembrane helix</keyword>
<evidence type="ECO:0000313" key="6">
    <source>
        <dbReference type="EMBL" id="CAH1782471.1"/>
    </source>
</evidence>
<accession>A0A8S4NLL8</accession>
<evidence type="ECO:0000256" key="4">
    <source>
        <dbReference type="SAM" id="SignalP"/>
    </source>
</evidence>
<dbReference type="PROSITE" id="PS00025">
    <property type="entry name" value="P_TREFOIL_1"/>
    <property type="match status" value="1"/>
</dbReference>